<comment type="caution">
    <text evidence="2">The sequence shown here is derived from an EMBL/GenBank/DDBJ whole genome shotgun (WGS) entry which is preliminary data.</text>
</comment>
<feature type="compositionally biased region" description="Low complexity" evidence="1">
    <location>
        <begin position="209"/>
        <end position="225"/>
    </location>
</feature>
<dbReference type="Proteomes" id="UP000037460">
    <property type="component" value="Unassembled WGS sequence"/>
</dbReference>
<reference evidence="3" key="1">
    <citation type="journal article" date="2015" name="PLoS Genet.">
        <title>Genome Sequence and Transcriptome Analyses of Chrysochromulina tobin: Metabolic Tools for Enhanced Algal Fitness in the Prominent Order Prymnesiales (Haptophyceae).</title>
        <authorList>
            <person name="Hovde B.T."/>
            <person name="Deodato C.R."/>
            <person name="Hunsperger H.M."/>
            <person name="Ryken S.A."/>
            <person name="Yost W."/>
            <person name="Jha R.K."/>
            <person name="Patterson J."/>
            <person name="Monnat R.J. Jr."/>
            <person name="Barlow S.B."/>
            <person name="Starkenburg S.R."/>
            <person name="Cattolico R.A."/>
        </authorList>
    </citation>
    <scope>NUCLEOTIDE SEQUENCE</scope>
    <source>
        <strain evidence="3">CCMP291</strain>
    </source>
</reference>
<feature type="region of interest" description="Disordered" evidence="1">
    <location>
        <begin position="199"/>
        <end position="225"/>
    </location>
</feature>
<evidence type="ECO:0000313" key="3">
    <source>
        <dbReference type="Proteomes" id="UP000037460"/>
    </source>
</evidence>
<proteinExistence type="predicted"/>
<organism evidence="2 3">
    <name type="scientific">Chrysochromulina tobinii</name>
    <dbReference type="NCBI Taxonomy" id="1460289"/>
    <lineage>
        <taxon>Eukaryota</taxon>
        <taxon>Haptista</taxon>
        <taxon>Haptophyta</taxon>
        <taxon>Prymnesiophyceae</taxon>
        <taxon>Prymnesiales</taxon>
        <taxon>Chrysochromulinaceae</taxon>
        <taxon>Chrysochromulina</taxon>
    </lineage>
</organism>
<evidence type="ECO:0000313" key="2">
    <source>
        <dbReference type="EMBL" id="KOO30424.1"/>
    </source>
</evidence>
<dbReference type="EMBL" id="JWZX01002229">
    <property type="protein sequence ID" value="KOO30424.1"/>
    <property type="molecule type" value="Genomic_DNA"/>
</dbReference>
<gene>
    <name evidence="2" type="ORF">Ctob_010740</name>
</gene>
<sequence>MVTLANGMRGLVCCDEAYARWINAFIDERQGDLNAFTGERTTSFYGTFGLLKTIKRGTSASTAESEAQAAYLDDIKQGCRKFAALFGPLVGDKSAVVAQEVLRVDAELVDIVERPSRALIEIAALKARAAPESAWSRLGRGGRSTLRAETPEQARTLSAQVASLREDRYRPEGVRFAVVTPLPLAQTVPQIAESFGSSFPPSMAPSMPPSSAASAARTPTARARTTSLQTAPFPDLGRVSGGAMAIKRPGQRALLVLSWEVLIEDALAEARRKPLDLLGHTLTEPHAHSLAALLRARGLAPLALELEPVVTAKTVARADGWQIWALEITLAEKAEGRWREAAALARAAVAQLARRGVPLSTAAEAQAMADAAWRWSSRPPTALDLASDLQMQRELSTFFGSITGASLLIAGALSIESADSLSAAVRTELRPLLPRMELPPIEAAASSLQLEPSVSLEDEIEAWRGLLYKPLFFNTAAQNACLDPAIGRALDQCGGI</sequence>
<dbReference type="AlphaFoldDB" id="A0A0M0JV61"/>
<name>A0A0M0JV61_9EUKA</name>
<protein>
    <submittedName>
        <fullName evidence="2">Uncharacterized protein</fullName>
    </submittedName>
</protein>
<keyword evidence="3" id="KW-1185">Reference proteome</keyword>
<evidence type="ECO:0000256" key="1">
    <source>
        <dbReference type="SAM" id="MobiDB-lite"/>
    </source>
</evidence>
<dbReference type="Gene3D" id="3.30.830.10">
    <property type="entry name" value="Metalloenzyme, LuxS/M16 peptidase-like"/>
    <property type="match status" value="2"/>
</dbReference>
<accession>A0A0M0JV61</accession>